<dbReference type="Proteomes" id="UP000199040">
    <property type="component" value="Unassembled WGS sequence"/>
</dbReference>
<dbReference type="EMBL" id="FOPY01000001">
    <property type="protein sequence ID" value="SFH17952.1"/>
    <property type="molecule type" value="Genomic_DNA"/>
</dbReference>
<dbReference type="RefSeq" id="WP_092842692.1">
    <property type="nucleotide sequence ID" value="NZ_FOPY01000001.1"/>
</dbReference>
<dbReference type="InterPro" id="IPR014030">
    <property type="entry name" value="Ketoacyl_synth_N"/>
</dbReference>
<organism evidence="2 3">
    <name type="scientific">Modicisalibacter xianhensis</name>
    <dbReference type="NCBI Taxonomy" id="442341"/>
    <lineage>
        <taxon>Bacteria</taxon>
        <taxon>Pseudomonadati</taxon>
        <taxon>Pseudomonadota</taxon>
        <taxon>Gammaproteobacteria</taxon>
        <taxon>Oceanospirillales</taxon>
        <taxon>Halomonadaceae</taxon>
        <taxon>Modicisalibacter</taxon>
    </lineage>
</organism>
<name>A0A1I2XX60_9GAMM</name>
<dbReference type="AlphaFoldDB" id="A0A1I2XX60"/>
<feature type="domain" description="Beta-ketoacyl synthase-like N-terminal" evidence="1">
    <location>
        <begin position="11"/>
        <end position="212"/>
    </location>
</feature>
<proteinExistence type="predicted"/>
<accession>A0A1I2XX60</accession>
<keyword evidence="3" id="KW-1185">Reference proteome</keyword>
<evidence type="ECO:0000313" key="3">
    <source>
        <dbReference type="Proteomes" id="UP000199040"/>
    </source>
</evidence>
<evidence type="ECO:0000259" key="1">
    <source>
        <dbReference type="Pfam" id="PF13723"/>
    </source>
</evidence>
<gene>
    <name evidence="2" type="ORF">SAMN04487959_101110</name>
</gene>
<evidence type="ECO:0000313" key="2">
    <source>
        <dbReference type="EMBL" id="SFH17952.1"/>
    </source>
</evidence>
<reference evidence="2 3" key="1">
    <citation type="submission" date="2016-10" db="EMBL/GenBank/DDBJ databases">
        <authorList>
            <person name="de Groot N.N."/>
        </authorList>
    </citation>
    <scope>NUCLEOTIDE SEQUENCE [LARGE SCALE GENOMIC DNA]</scope>
    <source>
        <strain evidence="2 3">CGMCC 1.6848</strain>
    </source>
</reference>
<protein>
    <submittedName>
        <fullName evidence="2">Beta-ketoacyl synthase, N-terminal domain</fullName>
    </submittedName>
</protein>
<sequence>MTTASITLQDWRAWQPGRAVHADSRLSVEPRPSGASVPAMLRRRLNPSGRAVCDMLAALDPEAQRILLYASRHGDGERTLDMLYALTEQEPLSPARFGMSVHNATLGVHSIASGNRRSLQAIAASGAEVAALFSEARGYLAEDERDVIAVFSDAPVPERFAAHVAEPTELAAVVLHLSIRGGRSIDTHTCALSQAGHVRAPQPADVIAWLLGEAPLVCPSRQLAWTLSP</sequence>
<dbReference type="STRING" id="442341.SAMN04487959_101110"/>
<dbReference type="Pfam" id="PF13723">
    <property type="entry name" value="Ketoacyl-synt_2"/>
    <property type="match status" value="1"/>
</dbReference>